<dbReference type="GeneID" id="6015222"/>
<dbReference type="eggNOG" id="KOG0156">
    <property type="taxonomic scope" value="Eukaryota"/>
</dbReference>
<keyword evidence="4" id="KW-0479">Metal-binding</keyword>
<dbReference type="HOGENOM" id="CLU_811367_0_0_1"/>
<dbReference type="PANTHER" id="PTHR46300:SF7">
    <property type="entry name" value="P450, PUTATIVE (EUROFUNG)-RELATED"/>
    <property type="match status" value="1"/>
</dbReference>
<evidence type="ECO:0000256" key="6">
    <source>
        <dbReference type="ARBA" id="ARBA00023004"/>
    </source>
</evidence>
<reference evidence="9 10" key="1">
    <citation type="journal article" date="2010" name="Proc. Natl. Acad. Sci. U.S.A.">
        <title>Insights into evolution of multicellular fungi from the assembled chromosomes of the mushroom Coprinopsis cinerea (Coprinus cinereus).</title>
        <authorList>
            <person name="Stajich J.E."/>
            <person name="Wilke S.K."/>
            <person name="Ahren D."/>
            <person name="Au C.H."/>
            <person name="Birren B.W."/>
            <person name="Borodovsky M."/>
            <person name="Burns C."/>
            <person name="Canback B."/>
            <person name="Casselton L.A."/>
            <person name="Cheng C.K."/>
            <person name="Deng J."/>
            <person name="Dietrich F.S."/>
            <person name="Fargo D.C."/>
            <person name="Farman M.L."/>
            <person name="Gathman A.C."/>
            <person name="Goldberg J."/>
            <person name="Guigo R."/>
            <person name="Hoegger P.J."/>
            <person name="Hooker J.B."/>
            <person name="Huggins A."/>
            <person name="James T.Y."/>
            <person name="Kamada T."/>
            <person name="Kilaru S."/>
            <person name="Kodira C."/>
            <person name="Kues U."/>
            <person name="Kupfer D."/>
            <person name="Kwan H.S."/>
            <person name="Lomsadze A."/>
            <person name="Li W."/>
            <person name="Lilly W.W."/>
            <person name="Ma L.J."/>
            <person name="Mackey A.J."/>
            <person name="Manning G."/>
            <person name="Martin F."/>
            <person name="Muraguchi H."/>
            <person name="Natvig D.O."/>
            <person name="Palmerini H."/>
            <person name="Ramesh M.A."/>
            <person name="Rehmeyer C.J."/>
            <person name="Roe B.A."/>
            <person name="Shenoy N."/>
            <person name="Stanke M."/>
            <person name="Ter-Hovhannisyan V."/>
            <person name="Tunlid A."/>
            <person name="Velagapudi R."/>
            <person name="Vision T.J."/>
            <person name="Zeng Q."/>
            <person name="Zolan M.E."/>
            <person name="Pukkila P.J."/>
        </authorList>
    </citation>
    <scope>NUCLEOTIDE SEQUENCE [LARGE SCALE GENOMIC DNA]</scope>
    <source>
        <strain evidence="10">Okayama-7 / 130 / ATCC MYA-4618 / FGSC 9003</strain>
    </source>
</reference>
<dbReference type="GO" id="GO:0016705">
    <property type="term" value="F:oxidoreductase activity, acting on paired donors, with incorporation or reduction of molecular oxygen"/>
    <property type="evidence" value="ECO:0007669"/>
    <property type="project" value="InterPro"/>
</dbReference>
<evidence type="ECO:0000256" key="8">
    <source>
        <dbReference type="SAM" id="MobiDB-lite"/>
    </source>
</evidence>
<comment type="caution">
    <text evidence="9">The sequence shown here is derived from an EMBL/GenBank/DDBJ whole genome shotgun (WGS) entry which is preliminary data.</text>
</comment>
<evidence type="ECO:0000313" key="9">
    <source>
        <dbReference type="EMBL" id="EAU83133.2"/>
    </source>
</evidence>
<keyword evidence="10" id="KW-1185">Reference proteome</keyword>
<evidence type="ECO:0000313" key="10">
    <source>
        <dbReference type="Proteomes" id="UP000001861"/>
    </source>
</evidence>
<dbReference type="OMA" id="VMRIFIE"/>
<dbReference type="EMBL" id="AACS02000004">
    <property type="protein sequence ID" value="EAU83133.2"/>
    <property type="molecule type" value="Genomic_DNA"/>
</dbReference>
<dbReference type="SUPFAM" id="SSF48264">
    <property type="entry name" value="Cytochrome P450"/>
    <property type="match status" value="1"/>
</dbReference>
<dbReference type="PANTHER" id="PTHR46300">
    <property type="entry name" value="P450, PUTATIVE (EUROFUNG)-RELATED-RELATED"/>
    <property type="match status" value="1"/>
</dbReference>
<evidence type="ECO:0000256" key="2">
    <source>
        <dbReference type="ARBA" id="ARBA00010617"/>
    </source>
</evidence>
<proteinExistence type="inferred from homology"/>
<evidence type="ECO:0000256" key="3">
    <source>
        <dbReference type="ARBA" id="ARBA00022617"/>
    </source>
</evidence>
<keyword evidence="3" id="KW-0349">Heme</keyword>
<organism evidence="9 10">
    <name type="scientific">Coprinopsis cinerea (strain Okayama-7 / 130 / ATCC MYA-4618 / FGSC 9003)</name>
    <name type="common">Inky cap fungus</name>
    <name type="synonym">Hormographiella aspergillata</name>
    <dbReference type="NCBI Taxonomy" id="240176"/>
    <lineage>
        <taxon>Eukaryota</taxon>
        <taxon>Fungi</taxon>
        <taxon>Dikarya</taxon>
        <taxon>Basidiomycota</taxon>
        <taxon>Agaricomycotina</taxon>
        <taxon>Agaricomycetes</taxon>
        <taxon>Agaricomycetidae</taxon>
        <taxon>Agaricales</taxon>
        <taxon>Agaricineae</taxon>
        <taxon>Psathyrellaceae</taxon>
        <taxon>Coprinopsis</taxon>
    </lineage>
</organism>
<dbReference type="InterPro" id="IPR050364">
    <property type="entry name" value="Cytochrome_P450_fung"/>
</dbReference>
<dbReference type="Gene3D" id="1.10.630.10">
    <property type="entry name" value="Cytochrome P450"/>
    <property type="match status" value="1"/>
</dbReference>
<keyword evidence="6" id="KW-0408">Iron</keyword>
<gene>
    <name evidence="9" type="ORF">CC1G_07815</name>
</gene>
<evidence type="ECO:0000256" key="5">
    <source>
        <dbReference type="ARBA" id="ARBA00023002"/>
    </source>
</evidence>
<dbReference type="VEuPathDB" id="FungiDB:CC1G_07815"/>
<feature type="region of interest" description="Disordered" evidence="8">
    <location>
        <begin position="304"/>
        <end position="342"/>
    </location>
</feature>
<dbReference type="InParanoid" id="A8P3W7"/>
<comment type="cofactor">
    <cofactor evidence="1">
        <name>heme</name>
        <dbReference type="ChEBI" id="CHEBI:30413"/>
    </cofactor>
</comment>
<dbReference type="AlphaFoldDB" id="A8P3W7"/>
<sequence length="342" mass="38912">MLQFWRFDLAIALASGVTAATALVLATYKRVRNRSRLPKPPGPKGYPIIGNLFDVPSKRSWIGYKELSEKYGIMDLGGYMTVMPYGTRLNRHRKMFRQHIESNDISKWYPIIRRQVFDCMKAVAAIPDSWNTHFNHLFTSMMVEITYGVKTKSLQDPFIKDMMEAALGFAQAALPGSFLVDTFPILKYVPTWFPGAYFKRFAAYYKAVDYKARNDPKFDHVTRAMKAGTSRPCVVSSMVEALPEENDPTRAEEETIARNVAAMIHAVGYGRMPEFSDKESLVQILHDPETFEDPFAFKPERYIKDGKQLSDSGEDENGKPTIKYGVTDGALSHPEPFEFELQ</sequence>
<dbReference type="GO" id="GO:0020037">
    <property type="term" value="F:heme binding"/>
    <property type="evidence" value="ECO:0007669"/>
    <property type="project" value="InterPro"/>
</dbReference>
<dbReference type="InterPro" id="IPR036396">
    <property type="entry name" value="Cyt_P450_sf"/>
</dbReference>
<dbReference type="Proteomes" id="UP000001861">
    <property type="component" value="Unassembled WGS sequence"/>
</dbReference>
<protein>
    <submittedName>
        <fullName evidence="9">Cytochrome P450</fullName>
    </submittedName>
</protein>
<accession>A8P3W7</accession>
<evidence type="ECO:0000256" key="4">
    <source>
        <dbReference type="ARBA" id="ARBA00022723"/>
    </source>
</evidence>
<dbReference type="KEGG" id="cci:CC1G_07815"/>
<dbReference type="RefSeq" id="XP_001838624.2">
    <property type="nucleotide sequence ID" value="XM_001838572.2"/>
</dbReference>
<evidence type="ECO:0000256" key="1">
    <source>
        <dbReference type="ARBA" id="ARBA00001971"/>
    </source>
</evidence>
<comment type="similarity">
    <text evidence="2">Belongs to the cytochrome P450 family.</text>
</comment>
<keyword evidence="5" id="KW-0560">Oxidoreductase</keyword>
<evidence type="ECO:0000256" key="7">
    <source>
        <dbReference type="ARBA" id="ARBA00023033"/>
    </source>
</evidence>
<dbReference type="GO" id="GO:0004497">
    <property type="term" value="F:monooxygenase activity"/>
    <property type="evidence" value="ECO:0007669"/>
    <property type="project" value="UniProtKB-KW"/>
</dbReference>
<keyword evidence="7" id="KW-0503">Monooxygenase</keyword>
<name>A8P3W7_COPC7</name>
<dbReference type="OrthoDB" id="2789670at2759"/>
<dbReference type="GO" id="GO:0005506">
    <property type="term" value="F:iron ion binding"/>
    <property type="evidence" value="ECO:0007669"/>
    <property type="project" value="InterPro"/>
</dbReference>